<reference evidence="2 3" key="1">
    <citation type="submission" date="2019-03" db="EMBL/GenBank/DDBJ databases">
        <title>First draft genome of Liparis tanakae, snailfish: a comprehensive survey of snailfish specific genes.</title>
        <authorList>
            <person name="Kim W."/>
            <person name="Song I."/>
            <person name="Jeong J.-H."/>
            <person name="Kim D."/>
            <person name="Kim S."/>
            <person name="Ryu S."/>
            <person name="Song J.Y."/>
            <person name="Lee S.K."/>
        </authorList>
    </citation>
    <scope>NUCLEOTIDE SEQUENCE [LARGE SCALE GENOMIC DNA]</scope>
    <source>
        <tissue evidence="2">Muscle</tissue>
    </source>
</reference>
<protein>
    <submittedName>
        <fullName evidence="2">Uncharacterized protein</fullName>
    </submittedName>
</protein>
<evidence type="ECO:0000256" key="1">
    <source>
        <dbReference type="SAM" id="MobiDB-lite"/>
    </source>
</evidence>
<keyword evidence="3" id="KW-1185">Reference proteome</keyword>
<sequence length="155" mass="17024">MHLHYGDATQRSSGAQASFEDLVEGCPCLNTSGSPNIQGVQTRHHSSSSVKKLRPPRPREVTVDHGVFTTSEQVEIKLTDYSNYCLYTYSIDLPRCSPAAAITEATSEAMAMSDEIPIGVQGTCHQSFLPLLPPMQQEEDALDVEFWAITPIIEV</sequence>
<evidence type="ECO:0000313" key="3">
    <source>
        <dbReference type="Proteomes" id="UP000314294"/>
    </source>
</evidence>
<gene>
    <name evidence="2" type="ORF">EYF80_030013</name>
</gene>
<evidence type="ECO:0000313" key="2">
    <source>
        <dbReference type="EMBL" id="TNN59828.1"/>
    </source>
</evidence>
<proteinExistence type="predicted"/>
<name>A0A4Z2H1S8_9TELE</name>
<feature type="region of interest" description="Disordered" evidence="1">
    <location>
        <begin position="37"/>
        <end position="58"/>
    </location>
</feature>
<feature type="compositionally biased region" description="Basic residues" evidence="1">
    <location>
        <begin position="42"/>
        <end position="56"/>
    </location>
</feature>
<accession>A0A4Z2H1S8</accession>
<dbReference type="Proteomes" id="UP000314294">
    <property type="component" value="Unassembled WGS sequence"/>
</dbReference>
<organism evidence="2 3">
    <name type="scientific">Liparis tanakae</name>
    <name type="common">Tanaka's snailfish</name>
    <dbReference type="NCBI Taxonomy" id="230148"/>
    <lineage>
        <taxon>Eukaryota</taxon>
        <taxon>Metazoa</taxon>
        <taxon>Chordata</taxon>
        <taxon>Craniata</taxon>
        <taxon>Vertebrata</taxon>
        <taxon>Euteleostomi</taxon>
        <taxon>Actinopterygii</taxon>
        <taxon>Neopterygii</taxon>
        <taxon>Teleostei</taxon>
        <taxon>Neoteleostei</taxon>
        <taxon>Acanthomorphata</taxon>
        <taxon>Eupercaria</taxon>
        <taxon>Perciformes</taxon>
        <taxon>Cottioidei</taxon>
        <taxon>Cottales</taxon>
        <taxon>Liparidae</taxon>
        <taxon>Liparis</taxon>
    </lineage>
</organism>
<dbReference type="EMBL" id="SRLO01000348">
    <property type="protein sequence ID" value="TNN59828.1"/>
    <property type="molecule type" value="Genomic_DNA"/>
</dbReference>
<comment type="caution">
    <text evidence="2">The sequence shown here is derived from an EMBL/GenBank/DDBJ whole genome shotgun (WGS) entry which is preliminary data.</text>
</comment>
<dbReference type="AlphaFoldDB" id="A0A4Z2H1S8"/>